<gene>
    <name evidence="3" type="ORF">Pcinc_034815</name>
</gene>
<keyword evidence="4" id="KW-1185">Reference proteome</keyword>
<feature type="transmembrane region" description="Helical" evidence="1">
    <location>
        <begin position="204"/>
        <end position="223"/>
    </location>
</feature>
<evidence type="ECO:0000313" key="3">
    <source>
        <dbReference type="EMBL" id="KAK3859033.1"/>
    </source>
</evidence>
<evidence type="ECO:0000256" key="2">
    <source>
        <dbReference type="SAM" id="SignalP"/>
    </source>
</evidence>
<comment type="caution">
    <text evidence="3">The sequence shown here is derived from an EMBL/GenBank/DDBJ whole genome shotgun (WGS) entry which is preliminary data.</text>
</comment>
<keyword evidence="1" id="KW-0472">Membrane</keyword>
<protein>
    <submittedName>
        <fullName evidence="3">Uncharacterized protein</fullName>
    </submittedName>
</protein>
<dbReference type="EMBL" id="JAWQEG010005136">
    <property type="protein sequence ID" value="KAK3859033.1"/>
    <property type="molecule type" value="Genomic_DNA"/>
</dbReference>
<evidence type="ECO:0000256" key="1">
    <source>
        <dbReference type="SAM" id="Phobius"/>
    </source>
</evidence>
<keyword evidence="1" id="KW-0812">Transmembrane</keyword>
<organism evidence="3 4">
    <name type="scientific">Petrolisthes cinctipes</name>
    <name type="common">Flat porcelain crab</name>
    <dbReference type="NCBI Taxonomy" id="88211"/>
    <lineage>
        <taxon>Eukaryota</taxon>
        <taxon>Metazoa</taxon>
        <taxon>Ecdysozoa</taxon>
        <taxon>Arthropoda</taxon>
        <taxon>Crustacea</taxon>
        <taxon>Multicrustacea</taxon>
        <taxon>Malacostraca</taxon>
        <taxon>Eumalacostraca</taxon>
        <taxon>Eucarida</taxon>
        <taxon>Decapoda</taxon>
        <taxon>Pleocyemata</taxon>
        <taxon>Anomura</taxon>
        <taxon>Galatheoidea</taxon>
        <taxon>Porcellanidae</taxon>
        <taxon>Petrolisthes</taxon>
    </lineage>
</organism>
<feature type="signal peptide" evidence="2">
    <location>
        <begin position="1"/>
        <end position="25"/>
    </location>
</feature>
<dbReference type="AlphaFoldDB" id="A0AAE1EP84"/>
<name>A0AAE1EP84_PETCI</name>
<accession>A0AAE1EP84</accession>
<reference evidence="3" key="1">
    <citation type="submission" date="2023-10" db="EMBL/GenBank/DDBJ databases">
        <title>Genome assemblies of two species of porcelain crab, Petrolisthes cinctipes and Petrolisthes manimaculis (Anomura: Porcellanidae).</title>
        <authorList>
            <person name="Angst P."/>
        </authorList>
    </citation>
    <scope>NUCLEOTIDE SEQUENCE</scope>
    <source>
        <strain evidence="3">PB745_01</strain>
        <tissue evidence="3">Gill</tissue>
    </source>
</reference>
<evidence type="ECO:0000313" key="4">
    <source>
        <dbReference type="Proteomes" id="UP001286313"/>
    </source>
</evidence>
<proteinExistence type="predicted"/>
<keyword evidence="1" id="KW-1133">Transmembrane helix</keyword>
<keyword evidence="2" id="KW-0732">Signal</keyword>
<feature type="chain" id="PRO_5042066654" evidence="2">
    <location>
        <begin position="26"/>
        <end position="277"/>
    </location>
</feature>
<dbReference type="Proteomes" id="UP001286313">
    <property type="component" value="Unassembled WGS sequence"/>
</dbReference>
<sequence>MMFNNITRVMFVALLIFNLPGLTSTQPLSCSVSEMPYTLYHMAKNDGHKKVALEYTMDLLQPHIWQMFKSYFTIAMYNASDESNIGNLMITLDSTIEVLDNMVDVVQSGSRSRSCDKWAVLNFKAMSPRITIRIEEKRLTLWEREGNAYRSVMSVYCDTIGPNLEDIRLTFFCTSPRGGICPEIRQCVPKLARLDKESFSASQIIIAIVGGCLAALITIYTVITLKRYYRNTPEHQEELTEIQVPVVNPTPPTYPIHAGQKVERDVVAEKQDEYHVE</sequence>